<sequence length="180" mass="20627">MQAIKHVTCLKGHNALCPCCACKIWAVHDAQKGCSTYYVPLHQPNGNNVELSSWDPHELPYHTEERHQAQLQAIYAKPQEYGINGESDVCKIPSICLFSSFPHEWMHLFLENHCKNMIKLWTGTFKGLNKGSTSSGSTIPSTFACHTPNVWMEHHNFTAKDWAFWFLYIGPHILKDRFPK</sequence>
<evidence type="ECO:0000313" key="2">
    <source>
        <dbReference type="Proteomes" id="UP000886523"/>
    </source>
</evidence>
<gene>
    <name evidence="1" type="ORF">BS47DRAFT_1373883</name>
</gene>
<organism evidence="1 2">
    <name type="scientific">Hydnum rufescens UP504</name>
    <dbReference type="NCBI Taxonomy" id="1448309"/>
    <lineage>
        <taxon>Eukaryota</taxon>
        <taxon>Fungi</taxon>
        <taxon>Dikarya</taxon>
        <taxon>Basidiomycota</taxon>
        <taxon>Agaricomycotina</taxon>
        <taxon>Agaricomycetes</taxon>
        <taxon>Cantharellales</taxon>
        <taxon>Hydnaceae</taxon>
        <taxon>Hydnum</taxon>
    </lineage>
</organism>
<dbReference type="Proteomes" id="UP000886523">
    <property type="component" value="Unassembled WGS sequence"/>
</dbReference>
<evidence type="ECO:0000313" key="1">
    <source>
        <dbReference type="EMBL" id="KAF9507461.1"/>
    </source>
</evidence>
<name>A0A9P6AKL7_9AGAM</name>
<protein>
    <submittedName>
        <fullName evidence="1">Uncharacterized protein</fullName>
    </submittedName>
</protein>
<dbReference type="EMBL" id="MU129080">
    <property type="protein sequence ID" value="KAF9507461.1"/>
    <property type="molecule type" value="Genomic_DNA"/>
</dbReference>
<dbReference type="AlphaFoldDB" id="A0A9P6AKL7"/>
<comment type="caution">
    <text evidence="1">The sequence shown here is derived from an EMBL/GenBank/DDBJ whole genome shotgun (WGS) entry which is preliminary data.</text>
</comment>
<accession>A0A9P6AKL7</accession>
<dbReference type="OrthoDB" id="2404451at2759"/>
<proteinExistence type="predicted"/>
<keyword evidence="2" id="KW-1185">Reference proteome</keyword>
<reference evidence="1" key="1">
    <citation type="journal article" date="2020" name="Nat. Commun.">
        <title>Large-scale genome sequencing of mycorrhizal fungi provides insights into the early evolution of symbiotic traits.</title>
        <authorList>
            <person name="Miyauchi S."/>
            <person name="Kiss E."/>
            <person name="Kuo A."/>
            <person name="Drula E."/>
            <person name="Kohler A."/>
            <person name="Sanchez-Garcia M."/>
            <person name="Morin E."/>
            <person name="Andreopoulos B."/>
            <person name="Barry K.W."/>
            <person name="Bonito G."/>
            <person name="Buee M."/>
            <person name="Carver A."/>
            <person name="Chen C."/>
            <person name="Cichocki N."/>
            <person name="Clum A."/>
            <person name="Culley D."/>
            <person name="Crous P.W."/>
            <person name="Fauchery L."/>
            <person name="Girlanda M."/>
            <person name="Hayes R.D."/>
            <person name="Keri Z."/>
            <person name="LaButti K."/>
            <person name="Lipzen A."/>
            <person name="Lombard V."/>
            <person name="Magnuson J."/>
            <person name="Maillard F."/>
            <person name="Murat C."/>
            <person name="Nolan M."/>
            <person name="Ohm R.A."/>
            <person name="Pangilinan J."/>
            <person name="Pereira M.F."/>
            <person name="Perotto S."/>
            <person name="Peter M."/>
            <person name="Pfister S."/>
            <person name="Riley R."/>
            <person name="Sitrit Y."/>
            <person name="Stielow J.B."/>
            <person name="Szollosi G."/>
            <person name="Zifcakova L."/>
            <person name="Stursova M."/>
            <person name="Spatafora J.W."/>
            <person name="Tedersoo L."/>
            <person name="Vaario L.M."/>
            <person name="Yamada A."/>
            <person name="Yan M."/>
            <person name="Wang P."/>
            <person name="Xu J."/>
            <person name="Bruns T."/>
            <person name="Baldrian P."/>
            <person name="Vilgalys R."/>
            <person name="Dunand C."/>
            <person name="Henrissat B."/>
            <person name="Grigoriev I.V."/>
            <person name="Hibbett D."/>
            <person name="Nagy L.G."/>
            <person name="Martin F.M."/>
        </authorList>
    </citation>
    <scope>NUCLEOTIDE SEQUENCE</scope>
    <source>
        <strain evidence="1">UP504</strain>
    </source>
</reference>